<dbReference type="EMBL" id="QTSX02005046">
    <property type="protein sequence ID" value="KAJ9061719.1"/>
    <property type="molecule type" value="Genomic_DNA"/>
</dbReference>
<keyword evidence="2" id="KW-1185">Reference proteome</keyword>
<organism evidence="1 2">
    <name type="scientific">Entomophthora muscae</name>
    <dbReference type="NCBI Taxonomy" id="34485"/>
    <lineage>
        <taxon>Eukaryota</taxon>
        <taxon>Fungi</taxon>
        <taxon>Fungi incertae sedis</taxon>
        <taxon>Zoopagomycota</taxon>
        <taxon>Entomophthoromycotina</taxon>
        <taxon>Entomophthoromycetes</taxon>
        <taxon>Entomophthorales</taxon>
        <taxon>Entomophthoraceae</taxon>
        <taxon>Entomophthora</taxon>
    </lineage>
</organism>
<comment type="caution">
    <text evidence="1">The sequence shown here is derived from an EMBL/GenBank/DDBJ whole genome shotgun (WGS) entry which is preliminary data.</text>
</comment>
<accession>A0ACC2SH72</accession>
<evidence type="ECO:0000313" key="1">
    <source>
        <dbReference type="EMBL" id="KAJ9061719.1"/>
    </source>
</evidence>
<protein>
    <submittedName>
        <fullName evidence="1">Uncharacterized protein</fullName>
    </submittedName>
</protein>
<reference evidence="1" key="1">
    <citation type="submission" date="2022-04" db="EMBL/GenBank/DDBJ databases">
        <title>Genome of the entomopathogenic fungus Entomophthora muscae.</title>
        <authorList>
            <person name="Elya C."/>
            <person name="Lovett B.R."/>
            <person name="Lee E."/>
            <person name="Macias A.M."/>
            <person name="Hajek A.E."/>
            <person name="De Bivort B.L."/>
            <person name="Kasson M.T."/>
            <person name="De Fine Licht H.H."/>
            <person name="Stajich J.E."/>
        </authorList>
    </citation>
    <scope>NUCLEOTIDE SEQUENCE</scope>
    <source>
        <strain evidence="1">Berkeley</strain>
    </source>
</reference>
<gene>
    <name evidence="1" type="ORF">DSO57_1017814</name>
</gene>
<name>A0ACC2SH72_9FUNG</name>
<evidence type="ECO:0000313" key="2">
    <source>
        <dbReference type="Proteomes" id="UP001165960"/>
    </source>
</evidence>
<proteinExistence type="predicted"/>
<sequence>MQLTPPPTMWFKAVKKKNRVSLSVCITAEVTHLVLDVHVGATEVCFGMLDVEEDSVETAGSTRQQGSKQAGL</sequence>
<dbReference type="Proteomes" id="UP001165960">
    <property type="component" value="Unassembled WGS sequence"/>
</dbReference>